<evidence type="ECO:0000313" key="1">
    <source>
        <dbReference type="EMBL" id="ANE03851.1"/>
    </source>
</evidence>
<evidence type="ECO:0008006" key="3">
    <source>
        <dbReference type="Google" id="ProtNLM"/>
    </source>
</evidence>
<dbReference type="Pfam" id="PF13814">
    <property type="entry name" value="Replic_Relax"/>
    <property type="match status" value="1"/>
</dbReference>
<protein>
    <recommendedName>
        <fullName evidence="3">Replication-relaxation</fullName>
    </recommendedName>
</protein>
<dbReference type="EMBL" id="CP015622">
    <property type="protein sequence ID" value="ANE03851.1"/>
    <property type="molecule type" value="Genomic_DNA"/>
</dbReference>
<dbReference type="InterPro" id="IPR025855">
    <property type="entry name" value="Replic_Relax"/>
</dbReference>
<dbReference type="OrthoDB" id="4146863at2"/>
<organism evidence="1 2">
    <name type="scientific">Corynebacterium crudilactis</name>
    <dbReference type="NCBI Taxonomy" id="1652495"/>
    <lineage>
        <taxon>Bacteria</taxon>
        <taxon>Bacillati</taxon>
        <taxon>Actinomycetota</taxon>
        <taxon>Actinomycetes</taxon>
        <taxon>Mycobacteriales</taxon>
        <taxon>Corynebacteriaceae</taxon>
        <taxon>Corynebacterium</taxon>
    </lineage>
</organism>
<dbReference type="Proteomes" id="UP000076929">
    <property type="component" value="Chromosome"/>
</dbReference>
<gene>
    <name evidence="1" type="ORF">ccrud_06255</name>
</gene>
<dbReference type="KEGG" id="ccjz:ccrud_06255"/>
<dbReference type="AlphaFoldDB" id="A0A172QT77"/>
<sequence>MNFPNFLTPSYPVHQELLERLQTHRFATTHQLSRFTAHHYSSKRSGLRQTLRHLQKLESQELVVRLERRIGGWQGGSSVSIWALSTSGYRVVSGTSRRQRPQEISTTFLGHLLAATEVSLVFTETIQGMDRWKVGIYQEPACWRDYVGAHGQVITLKPDLAVEITGPDFTDRYFVEVDRATENPARVVRKTRVYGDYLRSGVEQEKTGMFPAILWLVPTEKRRDQLRRYLSEEPELPRDLWIVLTLEDLPHLVRDGPENYLGVAPPP</sequence>
<proteinExistence type="predicted"/>
<evidence type="ECO:0000313" key="2">
    <source>
        <dbReference type="Proteomes" id="UP000076929"/>
    </source>
</evidence>
<reference evidence="1 2" key="1">
    <citation type="submission" date="2016-05" db="EMBL/GenBank/DDBJ databases">
        <title>Complete genome sequence of Corynebacterium crudilactis, a new Corynebacterium species isolated from raw cow's milk.</title>
        <authorList>
            <person name="Christian R."/>
            <person name="Zimmermann J."/>
            <person name="Lipski A."/>
            <person name="Kalinowski J."/>
        </authorList>
    </citation>
    <scope>NUCLEOTIDE SEQUENCE [LARGE SCALE GENOMIC DNA]</scope>
    <source>
        <strain evidence="1 2">JZ16</strain>
    </source>
</reference>
<keyword evidence="2" id="KW-1185">Reference proteome</keyword>
<accession>A0A172QT77</accession>
<dbReference type="RefSeq" id="WP_066565348.1">
    <property type="nucleotide sequence ID" value="NZ_CP015622.1"/>
</dbReference>
<name>A0A172QT77_9CORY</name>
<dbReference type="STRING" id="1652495.ccrud_06255"/>